<dbReference type="PANTHER" id="PTHR32125:SF4">
    <property type="entry name" value="2-C-METHYL-D-ERYTHRITOL 4-PHOSPHATE CYTIDYLYLTRANSFERASE, CHLOROPLASTIC"/>
    <property type="match status" value="1"/>
</dbReference>
<dbReference type="OrthoDB" id="414267at2759"/>
<gene>
    <name evidence="4" type="ORF">HPP92_003340</name>
</gene>
<comment type="caution">
    <text evidence="4">The sequence shown here is derived from an EMBL/GenBank/DDBJ whole genome shotgun (WGS) entry which is preliminary data.</text>
</comment>
<dbReference type="Pfam" id="PF01128">
    <property type="entry name" value="IspD"/>
    <property type="match status" value="1"/>
</dbReference>
<comment type="similarity">
    <text evidence="1">Belongs to the IspD/TarI cytidylyltransferase family. IspD subfamily.</text>
</comment>
<keyword evidence="2" id="KW-0808">Transferase</keyword>
<proteinExistence type="inferred from homology"/>
<evidence type="ECO:0000256" key="2">
    <source>
        <dbReference type="ARBA" id="ARBA00022679"/>
    </source>
</evidence>
<dbReference type="InterPro" id="IPR034683">
    <property type="entry name" value="IspD/TarI"/>
</dbReference>
<dbReference type="InterPro" id="IPR018294">
    <property type="entry name" value="ISPD_synthase_CS"/>
</dbReference>
<dbReference type="AlphaFoldDB" id="A0A835SGG7"/>
<name>A0A835SGG7_VANPL</name>
<keyword evidence="3" id="KW-0548">Nucleotidyltransferase</keyword>
<evidence type="ECO:0000256" key="3">
    <source>
        <dbReference type="ARBA" id="ARBA00022695"/>
    </source>
</evidence>
<reference evidence="4 5" key="1">
    <citation type="journal article" date="2020" name="Nat. Food">
        <title>A phased Vanilla planifolia genome enables genetic improvement of flavour and production.</title>
        <authorList>
            <person name="Hasing T."/>
            <person name="Tang H."/>
            <person name="Brym M."/>
            <person name="Khazi F."/>
            <person name="Huang T."/>
            <person name="Chambers A.H."/>
        </authorList>
    </citation>
    <scope>NUCLEOTIDE SEQUENCE [LARGE SCALE GENOMIC DNA]</scope>
    <source>
        <tissue evidence="4">Leaf</tissue>
    </source>
</reference>
<dbReference type="GO" id="GO:0008299">
    <property type="term" value="P:isoprenoid biosynthetic process"/>
    <property type="evidence" value="ECO:0007669"/>
    <property type="project" value="InterPro"/>
</dbReference>
<dbReference type="SUPFAM" id="SSF53448">
    <property type="entry name" value="Nucleotide-diphospho-sugar transferases"/>
    <property type="match status" value="1"/>
</dbReference>
<dbReference type="GO" id="GO:0050518">
    <property type="term" value="F:2-C-methyl-D-erythritol 4-phosphate cytidylyltransferase activity"/>
    <property type="evidence" value="ECO:0007669"/>
    <property type="project" value="TreeGrafter"/>
</dbReference>
<dbReference type="Gene3D" id="3.90.550.10">
    <property type="entry name" value="Spore Coat Polysaccharide Biosynthesis Protein SpsA, Chain A"/>
    <property type="match status" value="1"/>
</dbReference>
<evidence type="ECO:0000256" key="1">
    <source>
        <dbReference type="ARBA" id="ARBA00009789"/>
    </source>
</evidence>
<protein>
    <submittedName>
        <fullName evidence="4">Uncharacterized protein</fullName>
    </submittedName>
</protein>
<evidence type="ECO:0000313" key="5">
    <source>
        <dbReference type="Proteomes" id="UP000639772"/>
    </source>
</evidence>
<dbReference type="Proteomes" id="UP000639772">
    <property type="component" value="Chromosome 1"/>
</dbReference>
<dbReference type="PROSITE" id="PS01295">
    <property type="entry name" value="ISPD"/>
    <property type="match status" value="1"/>
</dbReference>
<dbReference type="PANTHER" id="PTHR32125">
    <property type="entry name" value="2-C-METHYL-D-ERYTHRITOL 4-PHOSPHATE CYTIDYLYLTRANSFERASE, CHLOROPLASTIC"/>
    <property type="match status" value="1"/>
</dbReference>
<dbReference type="InterPro" id="IPR029044">
    <property type="entry name" value="Nucleotide-diphossugar_trans"/>
</dbReference>
<dbReference type="EMBL" id="JADCNM010000001">
    <property type="protein sequence ID" value="KAG0503268.1"/>
    <property type="molecule type" value="Genomic_DNA"/>
</dbReference>
<evidence type="ECO:0000313" key="4">
    <source>
        <dbReference type="EMBL" id="KAG0503268.1"/>
    </source>
</evidence>
<sequence>MAAEDKRRLWERMARVLFLMDNQVYSGLMDLVGEFYKQISMNLALHSSHVLDISNGSRGRFTVGEDEVDGSSELVCIHDSARPLVLSTDVRKMSREKFNLGGVIMMGVEVFGHLRSLEVVDGLEGDVPGVDHSSGREASTKLFEGSKDGWLNGAAVLGVPVKATIKEANKDSFVTRTFDRKTLWEMQTPQVIKPDLLRAGFELVNREGLEVTDDASIVEYLSHPVYITEGSYTNIKGKESHLFHVLGFLLWKTTGSGGQMNEAGRPQDVDVRAPTPKCTTALELKLCIEYFTRDFFAFVFQFALLTKNWCLRTLVPHFESPLIFL</sequence>
<accession>A0A835SGG7</accession>
<dbReference type="InterPro" id="IPR050088">
    <property type="entry name" value="IspD/TarI_cytidylyltransf_bact"/>
</dbReference>
<organism evidence="4 5">
    <name type="scientific">Vanilla planifolia</name>
    <name type="common">Vanilla</name>
    <dbReference type="NCBI Taxonomy" id="51239"/>
    <lineage>
        <taxon>Eukaryota</taxon>
        <taxon>Viridiplantae</taxon>
        <taxon>Streptophyta</taxon>
        <taxon>Embryophyta</taxon>
        <taxon>Tracheophyta</taxon>
        <taxon>Spermatophyta</taxon>
        <taxon>Magnoliopsida</taxon>
        <taxon>Liliopsida</taxon>
        <taxon>Asparagales</taxon>
        <taxon>Orchidaceae</taxon>
        <taxon>Vanilloideae</taxon>
        <taxon>Vanilleae</taxon>
        <taxon>Vanilla</taxon>
    </lineage>
</organism>